<comment type="caution">
    <text evidence="3">The sequence shown here is derived from an EMBL/GenBank/DDBJ whole genome shotgun (WGS) entry which is preliminary data.</text>
</comment>
<dbReference type="InterPro" id="IPR013655">
    <property type="entry name" value="PAS_fold_3"/>
</dbReference>
<dbReference type="InterPro" id="IPR035965">
    <property type="entry name" value="PAS-like_dom_sf"/>
</dbReference>
<dbReference type="SUPFAM" id="SSF55785">
    <property type="entry name" value="PYP-like sensor domain (PAS domain)"/>
    <property type="match status" value="1"/>
</dbReference>
<dbReference type="OrthoDB" id="8003951at2"/>
<evidence type="ECO:0000259" key="2">
    <source>
        <dbReference type="Pfam" id="PF08447"/>
    </source>
</evidence>
<dbReference type="Pfam" id="PF08447">
    <property type="entry name" value="PAS_3"/>
    <property type="match status" value="1"/>
</dbReference>
<dbReference type="EMBL" id="AGWY01000001">
    <property type="protein sequence ID" value="EKS42797.1"/>
    <property type="molecule type" value="Genomic_DNA"/>
</dbReference>
<reference evidence="3 4" key="1">
    <citation type="submission" date="2012-04" db="EMBL/GenBank/DDBJ databases">
        <title>The Genome Sequence of Afipia clevelandensis ATCC 49720.</title>
        <authorList>
            <consortium name="The Broad Institute Genome Sequencing Platform"/>
            <person name="Earl A."/>
            <person name="Ward D."/>
            <person name="Feldgarden M."/>
            <person name="Gevers D."/>
            <person name="Huys G."/>
            <person name="Walker B."/>
            <person name="Young S.K."/>
            <person name="Zeng Q."/>
            <person name="Gargeya S."/>
            <person name="Fitzgerald M."/>
            <person name="Haas B."/>
            <person name="Abouelleil A."/>
            <person name="Alvarado L."/>
            <person name="Arachchi H.M."/>
            <person name="Berlin A."/>
            <person name="Chapman S.B."/>
            <person name="Goldberg J."/>
            <person name="Griggs A."/>
            <person name="Gujja S."/>
            <person name="Hansen M."/>
            <person name="Howarth C."/>
            <person name="Imamovic A."/>
            <person name="Larimer J."/>
            <person name="McCowen C."/>
            <person name="Montmayeur A."/>
            <person name="Murphy C."/>
            <person name="Neiman D."/>
            <person name="Pearson M."/>
            <person name="Priest M."/>
            <person name="Roberts A."/>
            <person name="Saif S."/>
            <person name="Shea T."/>
            <person name="Sisk P."/>
            <person name="Sykes S."/>
            <person name="Wortman J."/>
            <person name="Nusbaum C."/>
            <person name="Birren B."/>
        </authorList>
    </citation>
    <scope>NUCLEOTIDE SEQUENCE [LARGE SCALE GENOMIC DNA]</scope>
    <source>
        <strain evidence="3 4">ATCC 49720</strain>
    </source>
</reference>
<protein>
    <recommendedName>
        <fullName evidence="2">PAS fold-3 domain-containing protein</fullName>
    </recommendedName>
</protein>
<dbReference type="AlphaFoldDB" id="K8PJK8"/>
<evidence type="ECO:0000313" key="3">
    <source>
        <dbReference type="EMBL" id="EKS42797.1"/>
    </source>
</evidence>
<feature type="compositionally biased region" description="Polar residues" evidence="1">
    <location>
        <begin position="1"/>
        <end position="15"/>
    </location>
</feature>
<feature type="domain" description="PAS fold-3" evidence="2">
    <location>
        <begin position="95"/>
        <end position="178"/>
    </location>
</feature>
<sequence length="196" mass="21498">MKKTFSEVTSPVSASRSDRVRPHPPDAGQVKPLGDLCLEIAEFAKDRDYRTLDYLMRMAAAEAYDQNPASLYPSPPDKSQLVGMWDWDVSNNRAYIDPPGARLFDVDPKASVTGLPLEDYIKSIHPDDVASFSNAVYLTAREGGCFKSTYRIVNQGRIIWVYAKGSCFVGPGKIPVRFPGALFDITAAMEDGAAAS</sequence>
<dbReference type="InterPro" id="IPR000014">
    <property type="entry name" value="PAS"/>
</dbReference>
<accession>K8PJK8</accession>
<proteinExistence type="predicted"/>
<feature type="region of interest" description="Disordered" evidence="1">
    <location>
        <begin position="1"/>
        <end position="28"/>
    </location>
</feature>
<organism evidence="3 4">
    <name type="scientific">Afipia clevelandensis ATCC 49720</name>
    <dbReference type="NCBI Taxonomy" id="883079"/>
    <lineage>
        <taxon>Bacteria</taxon>
        <taxon>Pseudomonadati</taxon>
        <taxon>Pseudomonadota</taxon>
        <taxon>Alphaproteobacteria</taxon>
        <taxon>Hyphomicrobiales</taxon>
        <taxon>Nitrobacteraceae</taxon>
        <taxon>Afipia</taxon>
    </lineage>
</organism>
<evidence type="ECO:0000313" key="4">
    <source>
        <dbReference type="Proteomes" id="UP000001095"/>
    </source>
</evidence>
<dbReference type="CDD" id="cd00130">
    <property type="entry name" value="PAS"/>
    <property type="match status" value="1"/>
</dbReference>
<name>K8PJK8_9BRAD</name>
<dbReference type="Proteomes" id="UP000001095">
    <property type="component" value="Unassembled WGS sequence"/>
</dbReference>
<dbReference type="Gene3D" id="3.30.450.20">
    <property type="entry name" value="PAS domain"/>
    <property type="match status" value="1"/>
</dbReference>
<keyword evidence="4" id="KW-1185">Reference proteome</keyword>
<dbReference type="HOGENOM" id="CLU_1387734_0_0_5"/>
<dbReference type="PATRIC" id="fig|883079.3.peg.354"/>
<evidence type="ECO:0000256" key="1">
    <source>
        <dbReference type="SAM" id="MobiDB-lite"/>
    </source>
</evidence>
<gene>
    <name evidence="3" type="ORF">HMPREF9696_00340</name>
</gene>